<evidence type="ECO:0000313" key="2">
    <source>
        <dbReference type="EMBL" id="BAS71802.1"/>
    </source>
</evidence>
<accession>A0A0P0V2A5</accession>
<organism evidence="2 3">
    <name type="scientific">Oryza sativa subsp. japonica</name>
    <name type="common">Rice</name>
    <dbReference type="NCBI Taxonomy" id="39947"/>
    <lineage>
        <taxon>Eukaryota</taxon>
        <taxon>Viridiplantae</taxon>
        <taxon>Streptophyta</taxon>
        <taxon>Embryophyta</taxon>
        <taxon>Tracheophyta</taxon>
        <taxon>Spermatophyta</taxon>
        <taxon>Magnoliopsida</taxon>
        <taxon>Liliopsida</taxon>
        <taxon>Poales</taxon>
        <taxon>Poaceae</taxon>
        <taxon>BOP clade</taxon>
        <taxon>Oryzoideae</taxon>
        <taxon>Oryzeae</taxon>
        <taxon>Oryzinae</taxon>
        <taxon>Oryza</taxon>
        <taxon>Oryza sativa</taxon>
    </lineage>
</organism>
<feature type="region of interest" description="Disordered" evidence="1">
    <location>
        <begin position="19"/>
        <end position="67"/>
    </location>
</feature>
<dbReference type="EMBL" id="AP014957">
    <property type="protein sequence ID" value="BAS71802.1"/>
    <property type="molecule type" value="Genomic_DNA"/>
</dbReference>
<dbReference type="AlphaFoldDB" id="A0A0P0V2A5"/>
<dbReference type="PaxDb" id="39947-A0A0P0V2A5"/>
<feature type="region of interest" description="Disordered" evidence="1">
    <location>
        <begin position="90"/>
        <end position="109"/>
    </location>
</feature>
<dbReference type="InParanoid" id="A0A0P0V2A5"/>
<dbReference type="Proteomes" id="UP000059680">
    <property type="component" value="Chromosome 1"/>
</dbReference>
<keyword evidence="3" id="KW-1185">Reference proteome</keyword>
<name>A0A0P0V2A5_ORYSJ</name>
<reference evidence="2 3" key="2">
    <citation type="journal article" date="2013" name="Plant Cell Physiol.">
        <title>Rice Annotation Project Database (RAP-DB): an integrative and interactive database for rice genomics.</title>
        <authorList>
            <person name="Sakai H."/>
            <person name="Lee S.S."/>
            <person name="Tanaka T."/>
            <person name="Numa H."/>
            <person name="Kim J."/>
            <person name="Kawahara Y."/>
            <person name="Wakimoto H."/>
            <person name="Yang C.C."/>
            <person name="Iwamoto M."/>
            <person name="Abe T."/>
            <person name="Yamada Y."/>
            <person name="Muto A."/>
            <person name="Inokuchi H."/>
            <person name="Ikemura T."/>
            <person name="Matsumoto T."/>
            <person name="Sasaki T."/>
            <person name="Itoh T."/>
        </authorList>
    </citation>
    <scope>NUCLEOTIDE SEQUENCE [LARGE SCALE GENOMIC DNA]</scope>
    <source>
        <strain evidence="3">cv. Nipponbare</strain>
    </source>
</reference>
<feature type="compositionally biased region" description="Basic and acidic residues" evidence="1">
    <location>
        <begin position="53"/>
        <end position="67"/>
    </location>
</feature>
<evidence type="ECO:0000256" key="1">
    <source>
        <dbReference type="SAM" id="MobiDB-lite"/>
    </source>
</evidence>
<reference evidence="3" key="1">
    <citation type="journal article" date="2005" name="Nature">
        <title>The map-based sequence of the rice genome.</title>
        <authorList>
            <consortium name="International rice genome sequencing project (IRGSP)"/>
            <person name="Matsumoto T."/>
            <person name="Wu J."/>
            <person name="Kanamori H."/>
            <person name="Katayose Y."/>
            <person name="Fujisawa M."/>
            <person name="Namiki N."/>
            <person name="Mizuno H."/>
            <person name="Yamamoto K."/>
            <person name="Antonio B.A."/>
            <person name="Baba T."/>
            <person name="Sakata K."/>
            <person name="Nagamura Y."/>
            <person name="Aoki H."/>
            <person name="Arikawa K."/>
            <person name="Arita K."/>
            <person name="Bito T."/>
            <person name="Chiden Y."/>
            <person name="Fujitsuka N."/>
            <person name="Fukunaka R."/>
            <person name="Hamada M."/>
            <person name="Harada C."/>
            <person name="Hayashi A."/>
            <person name="Hijishita S."/>
            <person name="Honda M."/>
            <person name="Hosokawa S."/>
            <person name="Ichikawa Y."/>
            <person name="Idonuma A."/>
            <person name="Iijima M."/>
            <person name="Ikeda M."/>
            <person name="Ikeno M."/>
            <person name="Ito K."/>
            <person name="Ito S."/>
            <person name="Ito T."/>
            <person name="Ito Y."/>
            <person name="Ito Y."/>
            <person name="Iwabuchi A."/>
            <person name="Kamiya K."/>
            <person name="Karasawa W."/>
            <person name="Kurita K."/>
            <person name="Katagiri S."/>
            <person name="Kikuta A."/>
            <person name="Kobayashi H."/>
            <person name="Kobayashi N."/>
            <person name="Machita K."/>
            <person name="Maehara T."/>
            <person name="Masukawa M."/>
            <person name="Mizubayashi T."/>
            <person name="Mukai Y."/>
            <person name="Nagasaki H."/>
            <person name="Nagata Y."/>
            <person name="Naito S."/>
            <person name="Nakashima M."/>
            <person name="Nakama Y."/>
            <person name="Nakamichi Y."/>
            <person name="Nakamura M."/>
            <person name="Meguro A."/>
            <person name="Negishi M."/>
            <person name="Ohta I."/>
            <person name="Ohta T."/>
            <person name="Okamoto M."/>
            <person name="Ono N."/>
            <person name="Saji S."/>
            <person name="Sakaguchi M."/>
            <person name="Sakai K."/>
            <person name="Shibata M."/>
            <person name="Shimokawa T."/>
            <person name="Song J."/>
            <person name="Takazaki Y."/>
            <person name="Terasawa K."/>
            <person name="Tsugane M."/>
            <person name="Tsuji K."/>
            <person name="Ueda S."/>
            <person name="Waki K."/>
            <person name="Yamagata H."/>
            <person name="Yamamoto M."/>
            <person name="Yamamoto S."/>
            <person name="Yamane H."/>
            <person name="Yoshiki S."/>
            <person name="Yoshihara R."/>
            <person name="Yukawa K."/>
            <person name="Zhong H."/>
            <person name="Yano M."/>
            <person name="Yuan Q."/>
            <person name="Ouyang S."/>
            <person name="Liu J."/>
            <person name="Jones K.M."/>
            <person name="Gansberger K."/>
            <person name="Moffat K."/>
            <person name="Hill J."/>
            <person name="Bera J."/>
            <person name="Fadrosh D."/>
            <person name="Jin S."/>
            <person name="Johri S."/>
            <person name="Kim M."/>
            <person name="Overton L."/>
            <person name="Reardon M."/>
            <person name="Tsitrin T."/>
            <person name="Vuong H."/>
            <person name="Weaver B."/>
            <person name="Ciecko A."/>
            <person name="Tallon L."/>
            <person name="Jackson J."/>
            <person name="Pai G."/>
            <person name="Aken S.V."/>
            <person name="Utterback T."/>
            <person name="Reidmuller S."/>
            <person name="Feldblyum T."/>
            <person name="Hsiao J."/>
            <person name="Zismann V."/>
            <person name="Iobst S."/>
            <person name="de Vazeille A.R."/>
            <person name="Buell C.R."/>
            <person name="Ying K."/>
            <person name="Li Y."/>
            <person name="Lu T."/>
            <person name="Huang Y."/>
            <person name="Zhao Q."/>
            <person name="Feng Q."/>
            <person name="Zhang L."/>
            <person name="Zhu J."/>
            <person name="Weng Q."/>
            <person name="Mu J."/>
            <person name="Lu Y."/>
            <person name="Fan D."/>
            <person name="Liu Y."/>
            <person name="Guan J."/>
            <person name="Zhang Y."/>
            <person name="Yu S."/>
            <person name="Liu X."/>
            <person name="Zhang Y."/>
            <person name="Hong G."/>
            <person name="Han B."/>
            <person name="Choisne N."/>
            <person name="Demange N."/>
            <person name="Orjeda G."/>
            <person name="Samain S."/>
            <person name="Cattolico L."/>
            <person name="Pelletier E."/>
            <person name="Couloux A."/>
            <person name="Segurens B."/>
            <person name="Wincker P."/>
            <person name="D'Hont A."/>
            <person name="Scarpelli C."/>
            <person name="Weissenbach J."/>
            <person name="Salanoubat M."/>
            <person name="Quetier F."/>
            <person name="Yu Y."/>
            <person name="Kim H.R."/>
            <person name="Rambo T."/>
            <person name="Currie J."/>
            <person name="Collura K."/>
            <person name="Luo M."/>
            <person name="Yang T."/>
            <person name="Ammiraju J.S.S."/>
            <person name="Engler F."/>
            <person name="Soderlund C."/>
            <person name="Wing R.A."/>
            <person name="Palmer L.E."/>
            <person name="de la Bastide M."/>
            <person name="Spiegel L."/>
            <person name="Nascimento L."/>
            <person name="Zutavern T."/>
            <person name="O'Shaughnessy A."/>
            <person name="Dike S."/>
            <person name="Dedhia N."/>
            <person name="Preston R."/>
            <person name="Balija V."/>
            <person name="McCombie W.R."/>
            <person name="Chow T."/>
            <person name="Chen H."/>
            <person name="Chung M."/>
            <person name="Chen C."/>
            <person name="Shaw J."/>
            <person name="Wu H."/>
            <person name="Hsiao K."/>
            <person name="Chao Y."/>
            <person name="Chu M."/>
            <person name="Cheng C."/>
            <person name="Hour A."/>
            <person name="Lee P."/>
            <person name="Lin S."/>
            <person name="Lin Y."/>
            <person name="Liou J."/>
            <person name="Liu S."/>
            <person name="Hsing Y."/>
            <person name="Raghuvanshi S."/>
            <person name="Mohanty A."/>
            <person name="Bharti A.K."/>
            <person name="Gaur A."/>
            <person name="Gupta V."/>
            <person name="Kumar D."/>
            <person name="Ravi V."/>
            <person name="Vij S."/>
            <person name="Kapur A."/>
            <person name="Khurana P."/>
            <person name="Khurana P."/>
            <person name="Khurana J.P."/>
            <person name="Tyagi A.K."/>
            <person name="Gaikwad K."/>
            <person name="Singh A."/>
            <person name="Dalal V."/>
            <person name="Srivastava S."/>
            <person name="Dixit A."/>
            <person name="Pal A.K."/>
            <person name="Ghazi I.A."/>
            <person name="Yadav M."/>
            <person name="Pandit A."/>
            <person name="Bhargava A."/>
            <person name="Sureshbabu K."/>
            <person name="Batra K."/>
            <person name="Sharma T.R."/>
            <person name="Mohapatra T."/>
            <person name="Singh N.K."/>
            <person name="Messing J."/>
            <person name="Nelson A.B."/>
            <person name="Fuks G."/>
            <person name="Kavchok S."/>
            <person name="Keizer G."/>
            <person name="Linton E."/>
            <person name="Llaca V."/>
            <person name="Song R."/>
            <person name="Tanyolac B."/>
            <person name="Young S."/>
            <person name="Ho-Il K."/>
            <person name="Hahn J.H."/>
            <person name="Sangsakoo G."/>
            <person name="Vanavichit A."/>
            <person name="de Mattos Luiz.A.T."/>
            <person name="Zimmer P.D."/>
            <person name="Malone G."/>
            <person name="Dellagostin O."/>
            <person name="de Oliveira A.C."/>
            <person name="Bevan M."/>
            <person name="Bancroft I."/>
            <person name="Minx P."/>
            <person name="Cordum H."/>
            <person name="Wilson R."/>
            <person name="Cheng Z."/>
            <person name="Jin W."/>
            <person name="Jiang J."/>
            <person name="Leong S.A."/>
            <person name="Iwama H."/>
            <person name="Gojobori T."/>
            <person name="Itoh T."/>
            <person name="Niimura Y."/>
            <person name="Fujii Y."/>
            <person name="Habara T."/>
            <person name="Sakai H."/>
            <person name="Sato Y."/>
            <person name="Wilson G."/>
            <person name="Kumar K."/>
            <person name="McCouch S."/>
            <person name="Juretic N."/>
            <person name="Hoen D."/>
            <person name="Wright S."/>
            <person name="Bruskiewich R."/>
            <person name="Bureau T."/>
            <person name="Miyao A."/>
            <person name="Hirochika H."/>
            <person name="Nishikawa T."/>
            <person name="Kadowaki K."/>
            <person name="Sugiura M."/>
            <person name="Burr B."/>
            <person name="Sasaki T."/>
        </authorList>
    </citation>
    <scope>NUCLEOTIDE SEQUENCE [LARGE SCALE GENOMIC DNA]</scope>
    <source>
        <strain evidence="3">cv. Nipponbare</strain>
    </source>
</reference>
<sequence length="109" mass="12145">MDVLDDSRRQFQFLAAPRCEEASRHGRRSDAGAGRAMQPGDRGASRPGHCKRDRPAREAMGCRREHASWDAMRWGSKERMRDLEILDGAASRRGGEDAVRTGMRCSADG</sequence>
<evidence type="ECO:0000313" key="3">
    <source>
        <dbReference type="Proteomes" id="UP000059680"/>
    </source>
</evidence>
<reference evidence="2 3" key="3">
    <citation type="journal article" date="2013" name="Rice">
        <title>Improvement of the Oryza sativa Nipponbare reference genome using next generation sequence and optical map data.</title>
        <authorList>
            <person name="Kawahara Y."/>
            <person name="de la Bastide M."/>
            <person name="Hamilton J.P."/>
            <person name="Kanamori H."/>
            <person name="McCombie W.R."/>
            <person name="Ouyang S."/>
            <person name="Schwartz D.C."/>
            <person name="Tanaka T."/>
            <person name="Wu J."/>
            <person name="Zhou S."/>
            <person name="Childs K.L."/>
            <person name="Davidson R.M."/>
            <person name="Lin H."/>
            <person name="Quesada-Ocampo L."/>
            <person name="Vaillancourt B."/>
            <person name="Sakai H."/>
            <person name="Lee S.S."/>
            <person name="Kim J."/>
            <person name="Numa H."/>
            <person name="Itoh T."/>
            <person name="Buell C.R."/>
            <person name="Matsumoto T."/>
        </authorList>
    </citation>
    <scope>NUCLEOTIDE SEQUENCE [LARGE SCALE GENOMIC DNA]</scope>
    <source>
        <strain evidence="3">cv. Nipponbare</strain>
    </source>
</reference>
<gene>
    <name evidence="2" type="ordered locus">Os01g0314200</name>
    <name evidence="2" type="ORF">OSNPB_010314200</name>
</gene>
<proteinExistence type="predicted"/>
<feature type="compositionally biased region" description="Basic and acidic residues" evidence="1">
    <location>
        <begin position="19"/>
        <end position="30"/>
    </location>
</feature>
<protein>
    <submittedName>
        <fullName evidence="2">Os01g0314200 protein</fullName>
    </submittedName>
</protein>